<dbReference type="InterPro" id="IPR027417">
    <property type="entry name" value="P-loop_NTPase"/>
</dbReference>
<evidence type="ECO:0000313" key="2">
    <source>
        <dbReference type="Proteomes" id="UP000016491"/>
    </source>
</evidence>
<organism evidence="1 2">
    <name type="scientific">[Clostridium] symbiosum ATCC 14940</name>
    <dbReference type="NCBI Taxonomy" id="411472"/>
    <lineage>
        <taxon>Bacteria</taxon>
        <taxon>Bacillati</taxon>
        <taxon>Bacillota</taxon>
        <taxon>Clostridia</taxon>
        <taxon>Lachnospirales</taxon>
        <taxon>Lachnospiraceae</taxon>
        <taxon>Otoolea</taxon>
    </lineage>
</organism>
<evidence type="ECO:0000313" key="1">
    <source>
        <dbReference type="EMBL" id="ERI74122.1"/>
    </source>
</evidence>
<reference evidence="1 2" key="1">
    <citation type="submission" date="2013-07" db="EMBL/GenBank/DDBJ databases">
        <authorList>
            <person name="Weinstock G."/>
            <person name="Sodergren E."/>
            <person name="Wylie T."/>
            <person name="Fulton L."/>
            <person name="Fulton R."/>
            <person name="Fronick C."/>
            <person name="O'Laughlin M."/>
            <person name="Godfrey J."/>
            <person name="Miner T."/>
            <person name="Herter B."/>
            <person name="Appelbaum E."/>
            <person name="Cordes M."/>
            <person name="Lek S."/>
            <person name="Wollam A."/>
            <person name="Pepin K.H."/>
            <person name="Palsikar V.B."/>
            <person name="Mitreva M."/>
            <person name="Wilson R.K."/>
        </authorList>
    </citation>
    <scope>NUCLEOTIDE SEQUENCE [LARGE SCALE GENOMIC DNA]</scope>
    <source>
        <strain evidence="1 2">ATCC 14940</strain>
    </source>
</reference>
<sequence>MMSIAMETLKKTNRKRDNMASSKLFESWTFSLPVPEPFLQTLIDKGLNKASSQEEHISIYNLMQQGKQSTLHGPVLRAIFTLVELMETDTEGALGVQKNETGETQFYCGEFKKRDEEERIVAVYNFKNGKFKVCESGIGLHRHMPALRSGQSDGKYLLCMLEYASLNMDGPLFNQEFYDNFTILREQYKYNWTDMDLALKAAFVCCDNIYRRVEKANELGTDGLPVDRNSLASGNAPILTPQAISGGEYAPTEVTSGRFEIMSVNRITANSRPIGTLGSKYCMNVELTEEEKARVPRISPNYHVSEEVQDILEMIQNSPMRTFMMRGDSGTGKTIDVAILAKALGLPYYFLTCSEGTDEMDLVSTMIPNTNDKVKTEPPVMPDYEDFMMDPSTVLSEYTGIYEEDVDISQAFEKLMGQIYKIGYQNCKDQKDFVLVESDLIKACRRPSVFELQEPAVVGKPGTLVKLNGLLDDCASITLADGEIVRRNPDTIIVLTTNTDYKGCKDMNESILSRMCMVFDKKELMPEQMKKRVMVKTGCKDEVILLKMAETVEKIRQYCRNERIRGGVCGYREYESWVWAYMVTGDVLKAAKSTILSKAASDREYREEIYENCIKVSYSEFSAAA</sequence>
<dbReference type="EMBL" id="AWSU01000344">
    <property type="protein sequence ID" value="ERI74122.1"/>
    <property type="molecule type" value="Genomic_DNA"/>
</dbReference>
<gene>
    <name evidence="1" type="ORF">CLOSYM_04380</name>
</gene>
<dbReference type="SUPFAM" id="SSF52540">
    <property type="entry name" value="P-loop containing nucleoside triphosphate hydrolases"/>
    <property type="match status" value="1"/>
</dbReference>
<dbReference type="Proteomes" id="UP000016491">
    <property type="component" value="Unassembled WGS sequence"/>
</dbReference>
<dbReference type="AlphaFoldDB" id="A0ABC9TRZ6"/>
<accession>A0ABC9TRZ6</accession>
<dbReference type="Gene3D" id="3.40.50.300">
    <property type="entry name" value="P-loop containing nucleotide triphosphate hydrolases"/>
    <property type="match status" value="1"/>
</dbReference>
<proteinExistence type="predicted"/>
<evidence type="ECO:0008006" key="3">
    <source>
        <dbReference type="Google" id="ProtNLM"/>
    </source>
</evidence>
<name>A0ABC9TRZ6_CLOSY</name>
<comment type="caution">
    <text evidence="1">The sequence shown here is derived from an EMBL/GenBank/DDBJ whole genome shotgun (WGS) entry which is preliminary data.</text>
</comment>
<protein>
    <recommendedName>
        <fullName evidence="3">ATPase dynein-related AAA domain-containing protein</fullName>
    </recommendedName>
</protein>
<dbReference type="RefSeq" id="WP_021641574.1">
    <property type="nucleotide sequence ID" value="NZ_KE992859.1"/>
</dbReference>